<organism evidence="3 4">
    <name type="scientific">Arthrobacter mangrovi</name>
    <dbReference type="NCBI Taxonomy" id="2966350"/>
    <lineage>
        <taxon>Bacteria</taxon>
        <taxon>Bacillati</taxon>
        <taxon>Actinomycetota</taxon>
        <taxon>Actinomycetes</taxon>
        <taxon>Micrococcales</taxon>
        <taxon>Micrococcaceae</taxon>
        <taxon>Arthrobacter</taxon>
    </lineage>
</organism>
<dbReference type="Gene3D" id="3.40.50.300">
    <property type="entry name" value="P-loop containing nucleotide triphosphate hydrolases"/>
    <property type="match status" value="2"/>
</dbReference>
<dbReference type="SMART" id="SM00487">
    <property type="entry name" value="DEXDc"/>
    <property type="match status" value="1"/>
</dbReference>
<dbReference type="InterPro" id="IPR050742">
    <property type="entry name" value="Helicase_Restrict-Modif_Enz"/>
</dbReference>
<dbReference type="RefSeq" id="WP_264794085.1">
    <property type="nucleotide sequence ID" value="NZ_BRVS01000001.1"/>
</dbReference>
<dbReference type="EMBL" id="BRVS01000001">
    <property type="protein sequence ID" value="GLB65925.1"/>
    <property type="molecule type" value="Genomic_DNA"/>
</dbReference>
<dbReference type="NCBIfam" id="NF047352">
    <property type="entry name" value="P_loop_sacsin"/>
    <property type="match status" value="1"/>
</dbReference>
<comment type="caution">
    <text evidence="3">The sequence shown here is derived from an EMBL/GenBank/DDBJ whole genome shotgun (WGS) entry which is preliminary data.</text>
</comment>
<dbReference type="PROSITE" id="PS51192">
    <property type="entry name" value="HELICASE_ATP_BIND_1"/>
    <property type="match status" value="1"/>
</dbReference>
<dbReference type="PANTHER" id="PTHR47396:SF1">
    <property type="entry name" value="ATP-DEPENDENT HELICASE IRC3-RELATED"/>
    <property type="match status" value="1"/>
</dbReference>
<dbReference type="InterPro" id="IPR036890">
    <property type="entry name" value="HATPase_C_sf"/>
</dbReference>
<reference evidence="3 4" key="1">
    <citation type="journal article" date="2023" name="Int. J. Syst. Evol. Microbiol.">
        <title>Arthrobacter mangrovi sp. nov., an actinobacterium isolated from the rhizosphere of a mangrove.</title>
        <authorList>
            <person name="Hamada M."/>
            <person name="Saitou S."/>
            <person name="Enomoto N."/>
            <person name="Nanri K."/>
            <person name="Hidaka K."/>
            <person name="Miura T."/>
            <person name="Tamura T."/>
        </authorList>
    </citation>
    <scope>NUCLEOTIDE SEQUENCE [LARGE SCALE GENOMIC DNA]</scope>
    <source>
        <strain evidence="3 4">NBRC 112813</strain>
    </source>
</reference>
<evidence type="ECO:0000259" key="2">
    <source>
        <dbReference type="PROSITE" id="PS51194"/>
    </source>
</evidence>
<dbReference type="Pfam" id="PF04851">
    <property type="entry name" value="ResIII"/>
    <property type="match status" value="1"/>
</dbReference>
<dbReference type="Proteomes" id="UP001209654">
    <property type="component" value="Unassembled WGS sequence"/>
</dbReference>
<evidence type="ECO:0000259" key="1">
    <source>
        <dbReference type="PROSITE" id="PS51192"/>
    </source>
</evidence>
<protein>
    <recommendedName>
        <fullName evidence="5">Helicase</fullName>
    </recommendedName>
</protein>
<accession>A0ABQ5MPL2</accession>
<dbReference type="SUPFAM" id="SSF52540">
    <property type="entry name" value="P-loop containing nucleoside triphosphate hydrolases"/>
    <property type="match status" value="1"/>
</dbReference>
<dbReference type="SMART" id="SM00490">
    <property type="entry name" value="HELICc"/>
    <property type="match status" value="1"/>
</dbReference>
<dbReference type="InterPro" id="IPR027417">
    <property type="entry name" value="P-loop_NTPase"/>
</dbReference>
<dbReference type="PANTHER" id="PTHR47396">
    <property type="entry name" value="TYPE I RESTRICTION ENZYME ECOKI R PROTEIN"/>
    <property type="match status" value="1"/>
</dbReference>
<dbReference type="InterPro" id="IPR006935">
    <property type="entry name" value="Helicase/UvrB_N"/>
</dbReference>
<evidence type="ECO:0000313" key="4">
    <source>
        <dbReference type="Proteomes" id="UP001209654"/>
    </source>
</evidence>
<evidence type="ECO:0000313" key="3">
    <source>
        <dbReference type="EMBL" id="GLB65925.1"/>
    </source>
</evidence>
<dbReference type="InterPro" id="IPR014001">
    <property type="entry name" value="Helicase_ATP-bd"/>
</dbReference>
<gene>
    <name evidence="3" type="ORF">AHIS1636_03640</name>
</gene>
<dbReference type="Gene3D" id="3.30.565.10">
    <property type="entry name" value="Histidine kinase-like ATPase, C-terminal domain"/>
    <property type="match status" value="1"/>
</dbReference>
<dbReference type="Pfam" id="PF00271">
    <property type="entry name" value="Helicase_C"/>
    <property type="match status" value="1"/>
</dbReference>
<sequence length="1563" mass="174150">MLEQWAGIDGTIAKFIRTDAQSALEAYRVRPDLVREHSNIEQSISQSGYGRKQLNELIQNAADAMRGHGGRIAVVLTNDALYCANEGAPFTSSGYQTLMLSHSSDKRDDQIGRFGLGFKSVLQVSDTPQIFSRSGSVSWSRQRSQQLLESVLPGLVNYPVLRLAEPIDASAEAENDNELASLMSWATTVVRLPLRGNASWLHDELASFPHHFLLFSPDIHELRFEDRVKQISTAWTSERTGQRITLSSEGATEEWLLLEHVHTVSETAAADAGSIFARREVPVSWAVPLDIKSRRQLGTFWNYFPTQHRTSLRGIINAAFKMNEDRVSMLETLYNREILTQAVPRMVAGAMPFLSTGNDPAAHFDVLPSRDRETRSWADGVIYDPIMTVLASVPFLPDRSGTLQTITSMRIQPELTEAMAIEAMWEAAVGADRPWVHKSAFATKERNGLLNRLLFKANKKRASVTEWIEEVVQEGSLQSYENALQIAAEIDRRQPDHIAEMRRSRIVLMADGRIEAPIAGRLDLPTDSDEAGETLVAYELLHYGQCAVYLRALGLEVLDGIGKINKLARAVADDYSDPEMAQSLWRVARTFNAPDVIEALGKYTEASKILVRRQSGSWKPLGTAWLSGPYLSHERPEDAPLVIDPQFHARDLDLFQRLGIRKTLPEHTSNKGDAYESWKNAEAQRLSKESEQSPEPVAAASINFNVVPHTERLQELSIASAQSRETITRELLRRTQYRAVAKFSSAYKRDVPLEGPDLWWVRNFGVFNTPLGWVETKYCSGDPDGFPSAFLPYPGAEEAAALALPDSVDAIQWQYVVPLAEKTLCLDDVHVLYGLMAKHGARAPKELLVAYGRGQTTRYRSEDVNVAEDASSHEYLSASGRHASIYTRHSELNAALAEHWGLTPVSVELQTELRTVESKDSDRQPANELFPFIDRASKVKRSTLCIPCTSIERVRRNNVDDQKVVESLQIVRDKDSGYVYYDESLTRKKLLQGLLDAFDETRSLQAIEDKRKSLIADAKQKALVDKIRDADGPAQKLMALVGREALESLIPQPVQAMLQMRQLTLTDQLIFDVVSNLYGTNLMQRLEPALNETGIGNVEIFQGKTSDARAFLRELGFSPELINEPSVRKPQREEIVGPVRLKELHDYQKSTSQKLKALLSGTTEHHRGVVQLPTGAGKTRVAAQSVIEHLSVQAKPQLVVWIAHSEELCEQAIESWSNVWQAVGPEGERMAVSRLWGGNSAQQENTRLHLVVATIQTLSRIADDADRGEPRGLKYSWLSNPDIVIIDEAHGAIATSYTGVLKWMKRSARNSAGPLIGLSATPYRGTNEIETERLVNRFEANLIEPNEFSAEDAHEYLQGIDVLARVRHEVLEGIKLTQRNTASERNLPEDDARNAMLDQRVDLDLVAASAERNERILAHLSDNQDSIAHALVFAASVDHAEALAAVLSATGIPAASISGRTGSAHRRSLIERFRKGELKVLTNFDVLSQGFDAPKVDAVYLCRPTFSPNKYIQMVGRGLRGPANGGSEEVLVVNIQDNLDQFGTALAYTEFDYLWNRTESYAV</sequence>
<keyword evidence="4" id="KW-1185">Reference proteome</keyword>
<proteinExistence type="predicted"/>
<feature type="domain" description="Helicase ATP-binding" evidence="1">
    <location>
        <begin position="1159"/>
        <end position="1340"/>
    </location>
</feature>
<evidence type="ECO:0008006" key="5">
    <source>
        <dbReference type="Google" id="ProtNLM"/>
    </source>
</evidence>
<dbReference type="SUPFAM" id="SSF55874">
    <property type="entry name" value="ATPase domain of HSP90 chaperone/DNA topoisomerase II/histidine kinase"/>
    <property type="match status" value="1"/>
</dbReference>
<dbReference type="InterPro" id="IPR001650">
    <property type="entry name" value="Helicase_C-like"/>
</dbReference>
<dbReference type="PROSITE" id="PS51194">
    <property type="entry name" value="HELICASE_CTER"/>
    <property type="match status" value="1"/>
</dbReference>
<name>A0ABQ5MPL2_9MICC</name>
<feature type="domain" description="Helicase C-terminal" evidence="2">
    <location>
        <begin position="1422"/>
        <end position="1554"/>
    </location>
</feature>